<evidence type="ECO:0000256" key="1">
    <source>
        <dbReference type="SAM" id="Coils"/>
    </source>
</evidence>
<name>A0ABW6K824_9BACI</name>
<keyword evidence="3" id="KW-1185">Reference proteome</keyword>
<protein>
    <submittedName>
        <fullName evidence="2">Spore germination protein GerPC</fullName>
    </submittedName>
</protein>
<dbReference type="InterPro" id="IPR019673">
    <property type="entry name" value="Spore_germination_GerPC"/>
</dbReference>
<comment type="caution">
    <text evidence="2">The sequence shown here is derived from an EMBL/GenBank/DDBJ whole genome shotgun (WGS) entry which is preliminary data.</text>
</comment>
<evidence type="ECO:0000313" key="3">
    <source>
        <dbReference type="Proteomes" id="UP001601059"/>
    </source>
</evidence>
<dbReference type="EMBL" id="JBIACK010000002">
    <property type="protein sequence ID" value="MFE8700309.1"/>
    <property type="molecule type" value="Genomic_DNA"/>
</dbReference>
<sequence length="205" mass="24332">MNHEFYDYLRKLHLYVNEQDKRIRTLENKLQSLTNEMVSIKERAPVRVDKIEYKFDQLKVETLEGTLNIGLNPSDLQGVEDFSVQNQGMKVPYTPQEHMHRVMELEDSVYQFLESDLQQIYNDTLTKLNKNIDESYLTFIGEDIRKQIPKRIEHYLREYSRNDRSGESNEEINEKILNQIKSEIHNGVHAFINNIPDNVKGMKQE</sequence>
<reference evidence="2 3" key="1">
    <citation type="submission" date="2024-08" db="EMBL/GenBank/DDBJ databases">
        <title>Two novel Cytobacillus novel species.</title>
        <authorList>
            <person name="Liu G."/>
        </authorList>
    </citation>
    <scope>NUCLEOTIDE SEQUENCE [LARGE SCALE GENOMIC DNA]</scope>
    <source>
        <strain evidence="2 3">FJAT-54145</strain>
    </source>
</reference>
<organism evidence="2 3">
    <name type="scientific">Cytobacillus spartinae</name>
    <dbReference type="NCBI Taxonomy" id="3299023"/>
    <lineage>
        <taxon>Bacteria</taxon>
        <taxon>Bacillati</taxon>
        <taxon>Bacillota</taxon>
        <taxon>Bacilli</taxon>
        <taxon>Bacillales</taxon>
        <taxon>Bacillaceae</taxon>
        <taxon>Cytobacillus</taxon>
    </lineage>
</organism>
<evidence type="ECO:0000313" key="2">
    <source>
        <dbReference type="EMBL" id="MFE8700309.1"/>
    </source>
</evidence>
<dbReference type="Proteomes" id="UP001601059">
    <property type="component" value="Unassembled WGS sequence"/>
</dbReference>
<gene>
    <name evidence="2" type="primary">gerPC</name>
    <name evidence="2" type="ORF">ACFYKX_06780</name>
</gene>
<dbReference type="Pfam" id="PF10737">
    <property type="entry name" value="GerPC"/>
    <property type="match status" value="1"/>
</dbReference>
<feature type="coiled-coil region" evidence="1">
    <location>
        <begin position="16"/>
        <end position="43"/>
    </location>
</feature>
<keyword evidence="1" id="KW-0175">Coiled coil</keyword>
<accession>A0ABW6K824</accession>
<dbReference type="RefSeq" id="WP_389359359.1">
    <property type="nucleotide sequence ID" value="NZ_JBIACK010000002.1"/>
</dbReference>
<proteinExistence type="predicted"/>